<feature type="non-terminal residue" evidence="1">
    <location>
        <position position="59"/>
    </location>
</feature>
<dbReference type="Proteomes" id="UP000789920">
    <property type="component" value="Unassembled WGS sequence"/>
</dbReference>
<comment type="caution">
    <text evidence="1">The sequence shown here is derived from an EMBL/GenBank/DDBJ whole genome shotgun (WGS) entry which is preliminary data.</text>
</comment>
<evidence type="ECO:0000313" key="2">
    <source>
        <dbReference type="Proteomes" id="UP000789920"/>
    </source>
</evidence>
<accession>A0ACA9RXU1</accession>
<sequence length="59" mass="6300">GTVPAVEGSSSNFLWLPVISVTFIILASSRITIFGVGAQRDGYLRGHAPRACRREKGIA</sequence>
<evidence type="ECO:0000313" key="1">
    <source>
        <dbReference type="EMBL" id="CAG8813969.1"/>
    </source>
</evidence>
<dbReference type="EMBL" id="CAJVQC010075595">
    <property type="protein sequence ID" value="CAG8813969.1"/>
    <property type="molecule type" value="Genomic_DNA"/>
</dbReference>
<feature type="non-terminal residue" evidence="1">
    <location>
        <position position="1"/>
    </location>
</feature>
<proteinExistence type="predicted"/>
<organism evidence="1 2">
    <name type="scientific">Racocetra persica</name>
    <dbReference type="NCBI Taxonomy" id="160502"/>
    <lineage>
        <taxon>Eukaryota</taxon>
        <taxon>Fungi</taxon>
        <taxon>Fungi incertae sedis</taxon>
        <taxon>Mucoromycota</taxon>
        <taxon>Glomeromycotina</taxon>
        <taxon>Glomeromycetes</taxon>
        <taxon>Diversisporales</taxon>
        <taxon>Gigasporaceae</taxon>
        <taxon>Racocetra</taxon>
    </lineage>
</organism>
<reference evidence="1" key="1">
    <citation type="submission" date="2021-06" db="EMBL/GenBank/DDBJ databases">
        <authorList>
            <person name="Kallberg Y."/>
            <person name="Tangrot J."/>
            <person name="Rosling A."/>
        </authorList>
    </citation>
    <scope>NUCLEOTIDE SEQUENCE</scope>
    <source>
        <strain evidence="1">MA461A</strain>
    </source>
</reference>
<name>A0ACA9RXU1_9GLOM</name>
<keyword evidence="2" id="KW-1185">Reference proteome</keyword>
<gene>
    <name evidence="1" type="ORF">RPERSI_LOCUS23888</name>
</gene>
<protein>
    <submittedName>
        <fullName evidence="1">28038_t:CDS:1</fullName>
    </submittedName>
</protein>